<feature type="compositionally biased region" description="Polar residues" evidence="1">
    <location>
        <begin position="80"/>
        <end position="93"/>
    </location>
</feature>
<feature type="region of interest" description="Disordered" evidence="1">
    <location>
        <begin position="15"/>
        <end position="153"/>
    </location>
</feature>
<keyword evidence="3" id="KW-1185">Reference proteome</keyword>
<feature type="compositionally biased region" description="Polar residues" evidence="1">
    <location>
        <begin position="49"/>
        <end position="63"/>
    </location>
</feature>
<comment type="caution">
    <text evidence="2">The sequence shown here is derived from an EMBL/GenBank/DDBJ whole genome shotgun (WGS) entry which is preliminary data.</text>
</comment>
<feature type="non-terminal residue" evidence="2">
    <location>
        <position position="153"/>
    </location>
</feature>
<gene>
    <name evidence="2" type="ORF">RFI_03635</name>
</gene>
<proteinExistence type="predicted"/>
<reference evidence="2 3" key="1">
    <citation type="journal article" date="2013" name="Curr. Biol.">
        <title>The Genome of the Foraminiferan Reticulomyxa filosa.</title>
        <authorList>
            <person name="Glockner G."/>
            <person name="Hulsmann N."/>
            <person name="Schleicher M."/>
            <person name="Noegel A.A."/>
            <person name="Eichinger L."/>
            <person name="Gallinger C."/>
            <person name="Pawlowski J."/>
            <person name="Sierra R."/>
            <person name="Euteneuer U."/>
            <person name="Pillet L."/>
            <person name="Moustafa A."/>
            <person name="Platzer M."/>
            <person name="Groth M."/>
            <person name="Szafranski K."/>
            <person name="Schliwa M."/>
        </authorList>
    </citation>
    <scope>NUCLEOTIDE SEQUENCE [LARGE SCALE GENOMIC DNA]</scope>
</reference>
<accession>X6P760</accession>
<dbReference type="EMBL" id="ASPP01003369">
    <property type="protein sequence ID" value="ETO33472.1"/>
    <property type="molecule type" value="Genomic_DNA"/>
</dbReference>
<dbReference type="AlphaFoldDB" id="X6P760"/>
<feature type="compositionally biased region" description="Polar residues" evidence="1">
    <location>
        <begin position="139"/>
        <end position="153"/>
    </location>
</feature>
<dbReference type="Proteomes" id="UP000023152">
    <property type="component" value="Unassembled WGS sequence"/>
</dbReference>
<name>X6P760_RETFI</name>
<feature type="compositionally biased region" description="Low complexity" evidence="1">
    <location>
        <begin position="106"/>
        <end position="130"/>
    </location>
</feature>
<feature type="compositionally biased region" description="Basic and acidic residues" evidence="1">
    <location>
        <begin position="28"/>
        <end position="42"/>
    </location>
</feature>
<organism evidence="2 3">
    <name type="scientific">Reticulomyxa filosa</name>
    <dbReference type="NCBI Taxonomy" id="46433"/>
    <lineage>
        <taxon>Eukaryota</taxon>
        <taxon>Sar</taxon>
        <taxon>Rhizaria</taxon>
        <taxon>Retaria</taxon>
        <taxon>Foraminifera</taxon>
        <taxon>Monothalamids</taxon>
        <taxon>Reticulomyxidae</taxon>
        <taxon>Reticulomyxa</taxon>
    </lineage>
</organism>
<sequence length="153" mass="16557">MFCIFWEEIRTHKKEREMPFGFFKKKRKGDESKDGESSEQSKDVPTPNPSRASGHNKSATETTLTDKLESKKPSKKHSRNTSLTSSNGKSGTNDEAPIAGTSNGYNNTNTAVTTTATTNTSATTSATTTTKGRFVVTRPTATAPSNHNNGNPK</sequence>
<evidence type="ECO:0000313" key="3">
    <source>
        <dbReference type="Proteomes" id="UP000023152"/>
    </source>
</evidence>
<evidence type="ECO:0000256" key="1">
    <source>
        <dbReference type="SAM" id="MobiDB-lite"/>
    </source>
</evidence>
<protein>
    <submittedName>
        <fullName evidence="2">Uncharacterized protein</fullName>
    </submittedName>
</protein>
<evidence type="ECO:0000313" key="2">
    <source>
        <dbReference type="EMBL" id="ETO33472.1"/>
    </source>
</evidence>